<dbReference type="EMBL" id="KZ110593">
    <property type="protein sequence ID" value="OSX65095.1"/>
    <property type="molecule type" value="Genomic_DNA"/>
</dbReference>
<dbReference type="PROSITE" id="PS50294">
    <property type="entry name" value="WD_REPEATS_REGION"/>
    <property type="match status" value="1"/>
</dbReference>
<evidence type="ECO:0000256" key="6">
    <source>
        <dbReference type="ARBA" id="ARBA00023125"/>
    </source>
</evidence>
<dbReference type="GO" id="GO:0003677">
    <property type="term" value="F:DNA binding"/>
    <property type="evidence" value="ECO:0007669"/>
    <property type="project" value="UniProtKB-UniRule"/>
</dbReference>
<evidence type="ECO:0000256" key="5">
    <source>
        <dbReference type="ARBA" id="ARBA00022763"/>
    </source>
</evidence>
<dbReference type="GeneID" id="36323506"/>
<dbReference type="InterPro" id="IPR015943">
    <property type="entry name" value="WD40/YVTN_repeat-like_dom_sf"/>
</dbReference>
<feature type="repeat" description="WD" evidence="7">
    <location>
        <begin position="410"/>
        <end position="441"/>
    </location>
</feature>
<evidence type="ECO:0000256" key="8">
    <source>
        <dbReference type="RuleBase" id="RU365004"/>
    </source>
</evidence>
<dbReference type="InterPro" id="IPR019775">
    <property type="entry name" value="WD40_repeat_CS"/>
</dbReference>
<feature type="region of interest" description="Disordered" evidence="9">
    <location>
        <begin position="1"/>
        <end position="106"/>
    </location>
</feature>
<comment type="function">
    <text evidence="8">DNA-binding protein that binds to both single- and double-stranded DNA. Binds preferentially to UV-damaged DNA. May be involved in DNA-metabolic processes.</text>
</comment>
<dbReference type="GO" id="GO:0005634">
    <property type="term" value="C:nucleus"/>
    <property type="evidence" value="ECO:0007669"/>
    <property type="project" value="TreeGrafter"/>
</dbReference>
<dbReference type="Gene3D" id="2.130.10.10">
    <property type="entry name" value="YVTN repeat-like/Quinoprotein amine dehydrogenase"/>
    <property type="match status" value="1"/>
</dbReference>
<dbReference type="PANTHER" id="PTHR14773">
    <property type="entry name" value="WD REPEAT-CONTAINING PROTEIN 76"/>
    <property type="match status" value="1"/>
</dbReference>
<name>A0A1X6N8Y2_9APHY</name>
<keyword evidence="5 8" id="KW-0227">DNA damage</keyword>
<keyword evidence="4" id="KW-0677">Repeat</keyword>
<dbReference type="STRING" id="670580.A0A1X6N8Y2"/>
<evidence type="ECO:0000256" key="7">
    <source>
        <dbReference type="PROSITE-ProRule" id="PRU00221"/>
    </source>
</evidence>
<evidence type="ECO:0000256" key="3">
    <source>
        <dbReference type="ARBA" id="ARBA00022574"/>
    </source>
</evidence>
<dbReference type="PROSITE" id="PS00678">
    <property type="entry name" value="WD_REPEATS_1"/>
    <property type="match status" value="2"/>
</dbReference>
<evidence type="ECO:0000256" key="4">
    <source>
        <dbReference type="ARBA" id="ARBA00022737"/>
    </source>
</evidence>
<evidence type="ECO:0000313" key="11">
    <source>
        <dbReference type="Proteomes" id="UP000194127"/>
    </source>
</evidence>
<protein>
    <recommendedName>
        <fullName evidence="2 8">DNA damage-binding protein CMR1</fullName>
    </recommendedName>
</protein>
<dbReference type="SMART" id="SM00320">
    <property type="entry name" value="WD40"/>
    <property type="match status" value="4"/>
</dbReference>
<dbReference type="Pfam" id="PF00400">
    <property type="entry name" value="WD40"/>
    <property type="match status" value="3"/>
</dbReference>
<comment type="similarity">
    <text evidence="1 8">Belongs to the WD repeat DDB2/WDR76 family.</text>
</comment>
<evidence type="ECO:0000256" key="2">
    <source>
        <dbReference type="ARBA" id="ARBA00021132"/>
    </source>
</evidence>
<dbReference type="RefSeq" id="XP_024341889.1">
    <property type="nucleotide sequence ID" value="XM_024478556.1"/>
</dbReference>
<dbReference type="Proteomes" id="UP000194127">
    <property type="component" value="Unassembled WGS sequence"/>
</dbReference>
<accession>A0A1X6N8Y2</accession>
<evidence type="ECO:0000256" key="1">
    <source>
        <dbReference type="ARBA" id="ARBA00005434"/>
    </source>
</evidence>
<reference evidence="10 11" key="1">
    <citation type="submission" date="2017-04" db="EMBL/GenBank/DDBJ databases">
        <title>Genome Sequence of the Model Brown-Rot Fungus Postia placenta SB12.</title>
        <authorList>
            <consortium name="DOE Joint Genome Institute"/>
            <person name="Gaskell J."/>
            <person name="Kersten P."/>
            <person name="Larrondo L.F."/>
            <person name="Canessa P."/>
            <person name="Martinez D."/>
            <person name="Hibbett D."/>
            <person name="Schmoll M."/>
            <person name="Kubicek C.P."/>
            <person name="Martinez A.T."/>
            <person name="Yadav J."/>
            <person name="Master E."/>
            <person name="Magnuson J.K."/>
            <person name="James T."/>
            <person name="Yaver D."/>
            <person name="Berka R."/>
            <person name="Labutti K."/>
            <person name="Lipzen A."/>
            <person name="Aerts A."/>
            <person name="Barry K."/>
            <person name="Henrissat B."/>
            <person name="Blanchette R."/>
            <person name="Grigoriev I."/>
            <person name="Cullen D."/>
        </authorList>
    </citation>
    <scope>NUCLEOTIDE SEQUENCE [LARGE SCALE GENOMIC DNA]</scope>
    <source>
        <strain evidence="10 11">MAD-698-R-SB12</strain>
    </source>
</reference>
<dbReference type="PANTHER" id="PTHR14773:SF0">
    <property type="entry name" value="WD REPEAT-CONTAINING PROTEIN 76"/>
    <property type="match status" value="1"/>
</dbReference>
<proteinExistence type="inferred from homology"/>
<organism evidence="10 11">
    <name type="scientific">Postia placenta MAD-698-R-SB12</name>
    <dbReference type="NCBI Taxonomy" id="670580"/>
    <lineage>
        <taxon>Eukaryota</taxon>
        <taxon>Fungi</taxon>
        <taxon>Dikarya</taxon>
        <taxon>Basidiomycota</taxon>
        <taxon>Agaricomycotina</taxon>
        <taxon>Agaricomycetes</taxon>
        <taxon>Polyporales</taxon>
        <taxon>Adustoporiaceae</taxon>
        <taxon>Rhodonia</taxon>
    </lineage>
</organism>
<dbReference type="InterPro" id="IPR050853">
    <property type="entry name" value="WD_repeat_DNA-damage-binding"/>
</dbReference>
<dbReference type="InterPro" id="IPR001680">
    <property type="entry name" value="WD40_rpt"/>
</dbReference>
<dbReference type="PROSITE" id="PS50082">
    <property type="entry name" value="WD_REPEATS_2"/>
    <property type="match status" value="2"/>
</dbReference>
<dbReference type="OrthoDB" id="9890280at2759"/>
<sequence length="559" mass="63144">MSDLSDYEVNAELANTNAKRQLRVKPREPTKTRAKPVQPTKKAKPAKDVAPVRQSARLRRQVADPTESPAKRRQHEKEEEERRAKEAEERLEAEERAREAKKPRHRDLDLPTLTDELGYEELGTLRTTLQVTLKTAHPREATAQDSFVFEEDEKENVAIAELKETLSHLKVVARAKVTQDRVYSAAFHPEPTKDLIFFGDKHGQLGIWDARAPAEEAADDEEDTTALSRSDRENGKYWRLQLHWPATSKSSISSIKFDPTDAHSVYTSSYDSTIRHLSFTSGQSSEVFATEGDLISCIDLSPTGNEMWISDAIGGLTHLDLRVDRSHAKWYQLSDQKIGSVSINPSNPHFLVTASNNRAMRIWDTRKLADIPIKTPQDIKNDLNEVDHDAIADFVSSPEGKSCLRAEWRHNKSVSAAYWDPRGRSIVSTSYDDTLRLWDFDGTLMKRDATFPSARPMTQIKHDCQTGRWLTVFRAQWSPNPDVYPHFTASRPAIFICSGTNMWSRLATWDTRLICIRRKVTFSLDSPIAAVTCSHPKVVARAASGNASGRCVLWAPSDE</sequence>
<keyword evidence="6 8" id="KW-0238">DNA-binding</keyword>
<dbReference type="SUPFAM" id="SSF50978">
    <property type="entry name" value="WD40 repeat-like"/>
    <property type="match status" value="1"/>
</dbReference>
<dbReference type="GO" id="GO:0006974">
    <property type="term" value="P:DNA damage response"/>
    <property type="evidence" value="ECO:0007669"/>
    <property type="project" value="UniProtKB-KW"/>
</dbReference>
<dbReference type="GO" id="GO:2000001">
    <property type="term" value="P:regulation of DNA damage checkpoint"/>
    <property type="evidence" value="ECO:0007669"/>
    <property type="project" value="TreeGrafter"/>
</dbReference>
<evidence type="ECO:0000256" key="9">
    <source>
        <dbReference type="SAM" id="MobiDB-lite"/>
    </source>
</evidence>
<feature type="repeat" description="WD" evidence="7">
    <location>
        <begin position="331"/>
        <end position="366"/>
    </location>
</feature>
<dbReference type="InterPro" id="IPR036322">
    <property type="entry name" value="WD40_repeat_dom_sf"/>
</dbReference>
<keyword evidence="11" id="KW-1185">Reference proteome</keyword>
<dbReference type="AlphaFoldDB" id="A0A1X6N8Y2"/>
<feature type="compositionally biased region" description="Basic and acidic residues" evidence="9">
    <location>
        <begin position="75"/>
        <end position="100"/>
    </location>
</feature>
<gene>
    <name evidence="10" type="ORF">POSPLADRAFT_1044505</name>
</gene>
<keyword evidence="3 7" id="KW-0853">WD repeat</keyword>
<evidence type="ECO:0000313" key="10">
    <source>
        <dbReference type="EMBL" id="OSX65095.1"/>
    </source>
</evidence>